<accession>A0ACA9QGC4</accession>
<dbReference type="EMBL" id="CAJVPU010045716">
    <property type="protein sequence ID" value="CAG8750115.1"/>
    <property type="molecule type" value="Genomic_DNA"/>
</dbReference>
<sequence>IKEHKSMLPKPYRNIGHQPKNIIPIKIVDKVKLFIKLFGNQHGEKQA</sequence>
<keyword evidence="2" id="KW-1185">Reference proteome</keyword>
<name>A0ACA9QGC4_9GLOM</name>
<comment type="caution">
    <text evidence="1">The sequence shown here is derived from an EMBL/GenBank/DDBJ whole genome shotgun (WGS) entry which is preliminary data.</text>
</comment>
<reference evidence="1" key="1">
    <citation type="submission" date="2021-06" db="EMBL/GenBank/DDBJ databases">
        <authorList>
            <person name="Kallberg Y."/>
            <person name="Tangrot J."/>
            <person name="Rosling A."/>
        </authorList>
    </citation>
    <scope>NUCLEOTIDE SEQUENCE</scope>
    <source>
        <strain evidence="1">IL203A</strain>
    </source>
</reference>
<dbReference type="Proteomes" id="UP000789702">
    <property type="component" value="Unassembled WGS sequence"/>
</dbReference>
<protein>
    <submittedName>
        <fullName evidence="1">3601_t:CDS:1</fullName>
    </submittedName>
</protein>
<evidence type="ECO:0000313" key="2">
    <source>
        <dbReference type="Proteomes" id="UP000789702"/>
    </source>
</evidence>
<evidence type="ECO:0000313" key="1">
    <source>
        <dbReference type="EMBL" id="CAG8750115.1"/>
    </source>
</evidence>
<feature type="non-terminal residue" evidence="1">
    <location>
        <position position="1"/>
    </location>
</feature>
<gene>
    <name evidence="1" type="ORF">DHETER_LOCUS14586</name>
</gene>
<feature type="non-terminal residue" evidence="1">
    <location>
        <position position="47"/>
    </location>
</feature>
<organism evidence="1 2">
    <name type="scientific">Dentiscutata heterogama</name>
    <dbReference type="NCBI Taxonomy" id="1316150"/>
    <lineage>
        <taxon>Eukaryota</taxon>
        <taxon>Fungi</taxon>
        <taxon>Fungi incertae sedis</taxon>
        <taxon>Mucoromycota</taxon>
        <taxon>Glomeromycotina</taxon>
        <taxon>Glomeromycetes</taxon>
        <taxon>Diversisporales</taxon>
        <taxon>Gigasporaceae</taxon>
        <taxon>Dentiscutata</taxon>
    </lineage>
</organism>
<proteinExistence type="predicted"/>